<dbReference type="PANTHER" id="PTHR43472">
    <property type="entry name" value="PHOSPHORIBOSYLAMINE--GLYCINE LIGASE"/>
    <property type="match status" value="1"/>
</dbReference>
<sequence length="180" mass="19060">MVVGSGAREHALVWKLKSSPNVSHIFVAPGNGGTDRIATNLPIAAEDINTLALAAARFQIDLTVVGSEVPLALGIVNRFQQSGLLIFGPSKESARLESSKSFARTLMTKYGIPGPEYRIFKNYSDGYKFLSNHEGPLVVKADGLAGGKGAIVCVDQEASINALYDCMEDKVFGTAGSTVV</sequence>
<dbReference type="SUPFAM" id="SSF52440">
    <property type="entry name" value="PreATP-grasp domain"/>
    <property type="match status" value="1"/>
</dbReference>
<feature type="domain" description="ATP-grasp" evidence="4">
    <location>
        <begin position="104"/>
        <end position="149"/>
    </location>
</feature>
<dbReference type="Pfam" id="PF02844">
    <property type="entry name" value="GARS_N"/>
    <property type="match status" value="1"/>
</dbReference>
<gene>
    <name evidence="5" type="ORF">METZ01_LOCUS95804</name>
</gene>
<keyword evidence="1" id="KW-0436">Ligase</keyword>
<dbReference type="InterPro" id="IPR000115">
    <property type="entry name" value="PRibGlycinamide_synth"/>
</dbReference>
<evidence type="ECO:0000259" key="4">
    <source>
        <dbReference type="PROSITE" id="PS50975"/>
    </source>
</evidence>
<reference evidence="5" key="1">
    <citation type="submission" date="2018-05" db="EMBL/GenBank/DDBJ databases">
        <authorList>
            <person name="Lanie J.A."/>
            <person name="Ng W.-L."/>
            <person name="Kazmierczak K.M."/>
            <person name="Andrzejewski T.M."/>
            <person name="Davidsen T.M."/>
            <person name="Wayne K.J."/>
            <person name="Tettelin H."/>
            <person name="Glass J.I."/>
            <person name="Rusch D."/>
            <person name="Podicherti R."/>
            <person name="Tsui H.-C.T."/>
            <person name="Winkler M.E."/>
        </authorList>
    </citation>
    <scope>NUCLEOTIDE SEQUENCE</scope>
</reference>
<dbReference type="SMART" id="SM01209">
    <property type="entry name" value="GARS_A"/>
    <property type="match status" value="1"/>
</dbReference>
<dbReference type="GO" id="GO:0004637">
    <property type="term" value="F:phosphoribosylamine-glycine ligase activity"/>
    <property type="evidence" value="ECO:0007669"/>
    <property type="project" value="InterPro"/>
</dbReference>
<dbReference type="Pfam" id="PF01071">
    <property type="entry name" value="GARS_A"/>
    <property type="match status" value="1"/>
</dbReference>
<dbReference type="PROSITE" id="PS50975">
    <property type="entry name" value="ATP_GRASP"/>
    <property type="match status" value="1"/>
</dbReference>
<dbReference type="Gene3D" id="3.40.50.20">
    <property type="match status" value="1"/>
</dbReference>
<dbReference type="EMBL" id="UINC01009583">
    <property type="protein sequence ID" value="SVA42950.1"/>
    <property type="molecule type" value="Genomic_DNA"/>
</dbReference>
<protein>
    <recommendedName>
        <fullName evidence="4">ATP-grasp domain-containing protein</fullName>
    </recommendedName>
</protein>
<evidence type="ECO:0000313" key="5">
    <source>
        <dbReference type="EMBL" id="SVA42950.1"/>
    </source>
</evidence>
<feature type="non-terminal residue" evidence="5">
    <location>
        <position position="180"/>
    </location>
</feature>
<name>A0A381VRK6_9ZZZZ</name>
<evidence type="ECO:0000256" key="2">
    <source>
        <dbReference type="ARBA" id="ARBA00022741"/>
    </source>
</evidence>
<dbReference type="SUPFAM" id="SSF56059">
    <property type="entry name" value="Glutathione synthetase ATP-binding domain-like"/>
    <property type="match status" value="1"/>
</dbReference>
<evidence type="ECO:0000256" key="1">
    <source>
        <dbReference type="ARBA" id="ARBA00022598"/>
    </source>
</evidence>
<proteinExistence type="predicted"/>
<keyword evidence="3" id="KW-0067">ATP-binding</keyword>
<dbReference type="PANTHER" id="PTHR43472:SF1">
    <property type="entry name" value="PHOSPHORIBOSYLAMINE--GLYCINE LIGASE, CHLOROPLASTIC"/>
    <property type="match status" value="1"/>
</dbReference>
<dbReference type="GO" id="GO:0046872">
    <property type="term" value="F:metal ion binding"/>
    <property type="evidence" value="ECO:0007669"/>
    <property type="project" value="InterPro"/>
</dbReference>
<organism evidence="5">
    <name type="scientific">marine metagenome</name>
    <dbReference type="NCBI Taxonomy" id="408172"/>
    <lineage>
        <taxon>unclassified sequences</taxon>
        <taxon>metagenomes</taxon>
        <taxon>ecological metagenomes</taxon>
    </lineage>
</organism>
<dbReference type="AlphaFoldDB" id="A0A381VRK6"/>
<accession>A0A381VRK6</accession>
<dbReference type="GO" id="GO:0005524">
    <property type="term" value="F:ATP binding"/>
    <property type="evidence" value="ECO:0007669"/>
    <property type="project" value="UniProtKB-KW"/>
</dbReference>
<dbReference type="InterPro" id="IPR020562">
    <property type="entry name" value="PRibGlycinamide_synth_N"/>
</dbReference>
<feature type="non-terminal residue" evidence="5">
    <location>
        <position position="1"/>
    </location>
</feature>
<dbReference type="InterPro" id="IPR011761">
    <property type="entry name" value="ATP-grasp"/>
</dbReference>
<keyword evidence="2" id="KW-0547">Nucleotide-binding</keyword>
<dbReference type="InterPro" id="IPR013815">
    <property type="entry name" value="ATP_grasp_subdomain_1"/>
</dbReference>
<dbReference type="Gene3D" id="3.30.1490.20">
    <property type="entry name" value="ATP-grasp fold, A domain"/>
    <property type="match status" value="1"/>
</dbReference>
<dbReference type="InterPro" id="IPR020561">
    <property type="entry name" value="PRibGlycinamid_synth_ATP-grasp"/>
</dbReference>
<dbReference type="InterPro" id="IPR016185">
    <property type="entry name" value="PreATP-grasp_dom_sf"/>
</dbReference>
<dbReference type="GO" id="GO:0009113">
    <property type="term" value="P:purine nucleobase biosynthetic process"/>
    <property type="evidence" value="ECO:0007669"/>
    <property type="project" value="InterPro"/>
</dbReference>
<evidence type="ECO:0000256" key="3">
    <source>
        <dbReference type="ARBA" id="ARBA00022840"/>
    </source>
</evidence>